<reference evidence="1" key="1">
    <citation type="submission" date="2023-03" db="EMBL/GenBank/DDBJ databases">
        <authorList>
            <person name="Julca I."/>
        </authorList>
    </citation>
    <scope>NUCLEOTIDE SEQUENCE</scope>
</reference>
<dbReference type="AlphaFoldDB" id="A0AAV1CQV0"/>
<accession>A0AAV1CQV0</accession>
<proteinExistence type="predicted"/>
<name>A0AAV1CQV0_OLDCO</name>
<evidence type="ECO:0000313" key="2">
    <source>
        <dbReference type="Proteomes" id="UP001161247"/>
    </source>
</evidence>
<sequence length="162" mass="18576">MTSFKLESSEENKEYVVMGTELVPIEFFMEVDDDQEEEEEDDDDLFEIDLNVVNYINPPDYYWDSVYLMGKATTHQALLANCLLPISDISSAVPAAAKPPSLCDHRHRAILMSWASWPSDASLFRSESSMAEEEVEEDDDFMGFSSFDSFEFPQYRLEAIRA</sequence>
<dbReference type="EMBL" id="OX459120">
    <property type="protein sequence ID" value="CAI9097756.1"/>
    <property type="molecule type" value="Genomic_DNA"/>
</dbReference>
<keyword evidence="2" id="KW-1185">Reference proteome</keyword>
<gene>
    <name evidence="1" type="ORF">OLC1_LOCUS8158</name>
</gene>
<organism evidence="1 2">
    <name type="scientific">Oldenlandia corymbosa var. corymbosa</name>
    <dbReference type="NCBI Taxonomy" id="529605"/>
    <lineage>
        <taxon>Eukaryota</taxon>
        <taxon>Viridiplantae</taxon>
        <taxon>Streptophyta</taxon>
        <taxon>Embryophyta</taxon>
        <taxon>Tracheophyta</taxon>
        <taxon>Spermatophyta</taxon>
        <taxon>Magnoliopsida</taxon>
        <taxon>eudicotyledons</taxon>
        <taxon>Gunneridae</taxon>
        <taxon>Pentapetalae</taxon>
        <taxon>asterids</taxon>
        <taxon>lamiids</taxon>
        <taxon>Gentianales</taxon>
        <taxon>Rubiaceae</taxon>
        <taxon>Rubioideae</taxon>
        <taxon>Spermacoceae</taxon>
        <taxon>Hedyotis-Oldenlandia complex</taxon>
        <taxon>Oldenlandia</taxon>
    </lineage>
</organism>
<evidence type="ECO:0000313" key="1">
    <source>
        <dbReference type="EMBL" id="CAI9097756.1"/>
    </source>
</evidence>
<protein>
    <submittedName>
        <fullName evidence="1">OLC1v1034238C1</fullName>
    </submittedName>
</protein>
<dbReference type="Proteomes" id="UP001161247">
    <property type="component" value="Chromosome 3"/>
</dbReference>